<evidence type="ECO:0000313" key="2">
    <source>
        <dbReference type="Proteomes" id="UP001601976"/>
    </source>
</evidence>
<name>A0ABW6R8P9_9ACTN</name>
<protein>
    <submittedName>
        <fullName evidence="1">Uncharacterized protein</fullName>
    </submittedName>
</protein>
<organism evidence="1 2">
    <name type="scientific">Streptomyces flavidovirens</name>
    <dbReference type="NCBI Taxonomy" id="67298"/>
    <lineage>
        <taxon>Bacteria</taxon>
        <taxon>Bacillati</taxon>
        <taxon>Actinomycetota</taxon>
        <taxon>Actinomycetes</taxon>
        <taxon>Kitasatosporales</taxon>
        <taxon>Streptomycetaceae</taxon>
        <taxon>Streptomyces</taxon>
    </lineage>
</organism>
<sequence>MKTIQRQEMSAMPTPRRTKGDHMLHADVVDSKTKAGVWMGEQDAFKSNQAGIVEALKDTTDWVPIEGAVMIVSTEPAGITIVAPNPTLPGMIVLADGGSPQASQILRAKGEELVRKSMAGLGIAEVEAA</sequence>
<accession>A0ABW6R8P9</accession>
<reference evidence="1 2" key="1">
    <citation type="submission" date="2024-10" db="EMBL/GenBank/DDBJ databases">
        <title>The Natural Products Discovery Center: Release of the First 8490 Sequenced Strains for Exploring Actinobacteria Biosynthetic Diversity.</title>
        <authorList>
            <person name="Kalkreuter E."/>
            <person name="Kautsar S.A."/>
            <person name="Yang D."/>
            <person name="Bader C.D."/>
            <person name="Teijaro C.N."/>
            <person name="Fluegel L."/>
            <person name="Davis C.M."/>
            <person name="Simpson J.R."/>
            <person name="Lauterbach L."/>
            <person name="Steele A.D."/>
            <person name="Gui C."/>
            <person name="Meng S."/>
            <person name="Li G."/>
            <person name="Viehrig K."/>
            <person name="Ye F."/>
            <person name="Su P."/>
            <person name="Kiefer A.F."/>
            <person name="Nichols A."/>
            <person name="Cepeda A.J."/>
            <person name="Yan W."/>
            <person name="Fan B."/>
            <person name="Jiang Y."/>
            <person name="Adhikari A."/>
            <person name="Zheng C.-J."/>
            <person name="Schuster L."/>
            <person name="Cowan T.M."/>
            <person name="Smanski M.J."/>
            <person name="Chevrette M.G."/>
            <person name="De Carvalho L.P.S."/>
            <person name="Shen B."/>
        </authorList>
    </citation>
    <scope>NUCLEOTIDE SEQUENCE [LARGE SCALE GENOMIC DNA]</scope>
    <source>
        <strain evidence="1 2">NPDC003029</strain>
    </source>
</reference>
<evidence type="ECO:0000313" key="1">
    <source>
        <dbReference type="EMBL" id="MFF3337838.1"/>
    </source>
</evidence>
<dbReference type="EMBL" id="JBIAPK010000001">
    <property type="protein sequence ID" value="MFF3337838.1"/>
    <property type="molecule type" value="Genomic_DNA"/>
</dbReference>
<comment type="caution">
    <text evidence="1">The sequence shown here is derived from an EMBL/GenBank/DDBJ whole genome shotgun (WGS) entry which is preliminary data.</text>
</comment>
<keyword evidence="2" id="KW-1185">Reference proteome</keyword>
<proteinExistence type="predicted"/>
<dbReference type="Proteomes" id="UP001601976">
    <property type="component" value="Unassembled WGS sequence"/>
</dbReference>
<dbReference type="RefSeq" id="WP_387893714.1">
    <property type="nucleotide sequence ID" value="NZ_JBIAPK010000001.1"/>
</dbReference>
<gene>
    <name evidence="1" type="ORF">ACFYWW_03730</name>
</gene>